<dbReference type="Pfam" id="PF13585">
    <property type="entry name" value="CHU_C"/>
    <property type="match status" value="1"/>
</dbReference>
<gene>
    <name evidence="1" type="ORF">K4G66_29550</name>
</gene>
<proteinExistence type="predicted"/>
<dbReference type="EMBL" id="CP120682">
    <property type="protein sequence ID" value="WKN36510.1"/>
    <property type="molecule type" value="Genomic_DNA"/>
</dbReference>
<sequence>MTNQGILTNQGTISVPGDWSNTRSYAGDGKVVLVGADDQLIQHQNQTFGTLVVEGGGRKILESPVNIADTLYLTLGLLEASSANVIQLLPEATVDGGNAESYVLGPIQCSGTGYRYIPIGTEEEFAPLVLEDVQGVNPRLQVSVISPNPDSEEGERLERISQYRYWNLELIDGSFDGSLATLPVSSEDGFSDLVGAVVAQADKVGGPYTNLGQSTRQGTPQDGWVTSRLPVNQSILALGLTTEYAVENSVVVPSAFAPQAQNVEDRQLKVYAVNLVPDQFSFIIFNRWGQVVYQTDVLSEALAEGWNGIGSQTNDPVPAGVYHYVLRGRFETNQTVEKTGSITLFR</sequence>
<reference evidence="1" key="2">
    <citation type="journal article" date="2024" name="Antonie Van Leeuwenhoek">
        <title>Roseihalotalea indica gen. nov., sp. nov., a halophilic Bacteroidetes from mesopelagic Southwest Indian Ocean with higher carbohydrate metabolic potential.</title>
        <authorList>
            <person name="Chen B."/>
            <person name="Zhang M."/>
            <person name="Lin D."/>
            <person name="Ye J."/>
            <person name="Tang K."/>
        </authorList>
    </citation>
    <scope>NUCLEOTIDE SEQUENCE</scope>
    <source>
        <strain evidence="1">TK19036</strain>
    </source>
</reference>
<name>A0AA49GPS5_9BACT</name>
<accession>A0AA49GPS5</accession>
<dbReference type="AlphaFoldDB" id="A0AA49GPS5"/>
<organism evidence="1">
    <name type="scientific">Roseihalotalea indica</name>
    <dbReference type="NCBI Taxonomy" id="2867963"/>
    <lineage>
        <taxon>Bacteria</taxon>
        <taxon>Pseudomonadati</taxon>
        <taxon>Bacteroidota</taxon>
        <taxon>Cytophagia</taxon>
        <taxon>Cytophagales</taxon>
        <taxon>Catalimonadaceae</taxon>
        <taxon>Roseihalotalea</taxon>
    </lineage>
</organism>
<reference evidence="1" key="1">
    <citation type="journal article" date="2023" name="Comput. Struct. Biotechnol. J.">
        <title>Discovery of a novel marine Bacteroidetes with a rich repertoire of carbohydrate-active enzymes.</title>
        <authorList>
            <person name="Chen B."/>
            <person name="Liu G."/>
            <person name="Chen Q."/>
            <person name="Wang H."/>
            <person name="Liu L."/>
            <person name="Tang K."/>
        </authorList>
    </citation>
    <scope>NUCLEOTIDE SEQUENCE</scope>
    <source>
        <strain evidence="1">TK19036</strain>
    </source>
</reference>
<evidence type="ECO:0000313" key="1">
    <source>
        <dbReference type="EMBL" id="WKN36510.1"/>
    </source>
</evidence>
<protein>
    <submittedName>
        <fullName evidence="1">Gliding motility-associated C-terminal domain-containing protein</fullName>
    </submittedName>
</protein>